<sequence>MPSFLPSTVVSPSSSALRHWTRKIRDFCHNKHGLFYVLSPSSSLPDSDLADLVATLTSVPNSVGCLSSSLPIRSREPATALSFAILQESSNFTPFRSTIPGRKPTSVGRWHSVKTHQEEKNPPLEHRSPQTSLEEIRGIQRYVLPSEIRNLNPKNTRTVLYLSDNSPEGLSQALSSAFPSSAQLGFLASPTPFLTGRPFTLFQNEKVYSSGAVGVCLSSPVTNLDVEPPHLTPITDALTVTSAEGNLIHTLDDTNPVKLIISAMDKHNRSVSGDKQLLKEDQFYLGVLRDDRVHRLYQVMSGGPSRGIVSLEGESGPARGSTVRIYYLPSISKPVDGAVVNKGYHFLNLNPDSVGAAAFELDRSILRTSVGQDSDGSAETTFAGAFLAATEHGCIVRRPGPGDIAESAWRFSAPAGQIHLDFS</sequence>
<dbReference type="Pfam" id="PF08495">
    <property type="entry name" value="FIST"/>
    <property type="match status" value="1"/>
</dbReference>
<comment type="caution">
    <text evidence="2">The sequence shown here is derived from an EMBL/GenBank/DDBJ whole genome shotgun (WGS) entry which is preliminary data.</text>
</comment>
<feature type="domain" description="FIST" evidence="1">
    <location>
        <begin position="119"/>
        <end position="253"/>
    </location>
</feature>
<dbReference type="OrthoDB" id="10251508at2759"/>
<accession>A0A4R0RD42</accession>
<evidence type="ECO:0000313" key="3">
    <source>
        <dbReference type="Proteomes" id="UP000292702"/>
    </source>
</evidence>
<protein>
    <recommendedName>
        <fullName evidence="1">FIST domain-containing protein</fullName>
    </recommendedName>
</protein>
<dbReference type="AlphaFoldDB" id="A0A4R0RD42"/>
<evidence type="ECO:0000313" key="2">
    <source>
        <dbReference type="EMBL" id="TCD62349.1"/>
    </source>
</evidence>
<dbReference type="EMBL" id="RWJN01000380">
    <property type="protein sequence ID" value="TCD62349.1"/>
    <property type="molecule type" value="Genomic_DNA"/>
</dbReference>
<organism evidence="2 3">
    <name type="scientific">Steccherinum ochraceum</name>
    <dbReference type="NCBI Taxonomy" id="92696"/>
    <lineage>
        <taxon>Eukaryota</taxon>
        <taxon>Fungi</taxon>
        <taxon>Dikarya</taxon>
        <taxon>Basidiomycota</taxon>
        <taxon>Agaricomycotina</taxon>
        <taxon>Agaricomycetes</taxon>
        <taxon>Polyporales</taxon>
        <taxon>Steccherinaceae</taxon>
        <taxon>Steccherinum</taxon>
    </lineage>
</organism>
<keyword evidence="3" id="KW-1185">Reference proteome</keyword>
<gene>
    <name evidence="2" type="ORF">EIP91_007047</name>
</gene>
<evidence type="ECO:0000259" key="1">
    <source>
        <dbReference type="Pfam" id="PF08495"/>
    </source>
</evidence>
<dbReference type="InterPro" id="IPR013702">
    <property type="entry name" value="FIST_domain_N"/>
</dbReference>
<reference evidence="2 3" key="1">
    <citation type="submission" date="2018-11" db="EMBL/GenBank/DDBJ databases">
        <title>Genome assembly of Steccherinum ochraceum LE-BIN_3174, the white-rot fungus of the Steccherinaceae family (The Residual Polyporoid clade, Polyporales, Basidiomycota).</title>
        <authorList>
            <person name="Fedorova T.V."/>
            <person name="Glazunova O.A."/>
            <person name="Landesman E.O."/>
            <person name="Moiseenko K.V."/>
            <person name="Psurtseva N.V."/>
            <person name="Savinova O.S."/>
            <person name="Shakhova N.V."/>
            <person name="Tyazhelova T.V."/>
            <person name="Vasina D.V."/>
        </authorList>
    </citation>
    <scope>NUCLEOTIDE SEQUENCE [LARGE SCALE GENOMIC DNA]</scope>
    <source>
        <strain evidence="2 3">LE-BIN_3174</strain>
    </source>
</reference>
<dbReference type="Proteomes" id="UP000292702">
    <property type="component" value="Unassembled WGS sequence"/>
</dbReference>
<name>A0A4R0RD42_9APHY</name>
<proteinExistence type="predicted"/>